<dbReference type="InterPro" id="IPR050950">
    <property type="entry name" value="HTH-type_LysR_regulators"/>
</dbReference>
<keyword evidence="3" id="KW-0238">DNA-binding</keyword>
<evidence type="ECO:0000256" key="2">
    <source>
        <dbReference type="ARBA" id="ARBA00023015"/>
    </source>
</evidence>
<dbReference type="SUPFAM" id="SSF53850">
    <property type="entry name" value="Periplasmic binding protein-like II"/>
    <property type="match status" value="1"/>
</dbReference>
<dbReference type="OrthoDB" id="5297263at2"/>
<dbReference type="GO" id="GO:0003700">
    <property type="term" value="F:DNA-binding transcription factor activity"/>
    <property type="evidence" value="ECO:0007669"/>
    <property type="project" value="InterPro"/>
</dbReference>
<evidence type="ECO:0000256" key="3">
    <source>
        <dbReference type="ARBA" id="ARBA00023125"/>
    </source>
</evidence>
<proteinExistence type="inferred from homology"/>
<dbReference type="RefSeq" id="WP_048860497.1">
    <property type="nucleotide sequence ID" value="NZ_BANB01000136.1"/>
</dbReference>
<dbReference type="InterPro" id="IPR000847">
    <property type="entry name" value="LysR_HTH_N"/>
</dbReference>
<evidence type="ECO:0000313" key="7">
    <source>
        <dbReference type="Proteomes" id="UP000032680"/>
    </source>
</evidence>
<dbReference type="InterPro" id="IPR036388">
    <property type="entry name" value="WH-like_DNA-bd_sf"/>
</dbReference>
<dbReference type="GO" id="GO:0003677">
    <property type="term" value="F:DNA binding"/>
    <property type="evidence" value="ECO:0007669"/>
    <property type="project" value="UniProtKB-KW"/>
</dbReference>
<evidence type="ECO:0000256" key="1">
    <source>
        <dbReference type="ARBA" id="ARBA00009437"/>
    </source>
</evidence>
<comment type="caution">
    <text evidence="6">The sequence shown here is derived from an EMBL/GenBank/DDBJ whole genome shotgun (WGS) entry which is preliminary data.</text>
</comment>
<dbReference type="Gene3D" id="3.40.190.290">
    <property type="match status" value="1"/>
</dbReference>
<dbReference type="PROSITE" id="PS50931">
    <property type="entry name" value="HTH_LYSR"/>
    <property type="match status" value="1"/>
</dbReference>
<dbReference type="AlphaFoldDB" id="A0A0D6P618"/>
<comment type="similarity">
    <text evidence="1">Belongs to the LysR transcriptional regulatory family.</text>
</comment>
<evidence type="ECO:0000313" key="6">
    <source>
        <dbReference type="EMBL" id="GAN76638.1"/>
    </source>
</evidence>
<dbReference type="InterPro" id="IPR036390">
    <property type="entry name" value="WH_DNA-bd_sf"/>
</dbReference>
<reference evidence="6 7" key="1">
    <citation type="submission" date="2012-11" db="EMBL/GenBank/DDBJ databases">
        <title>Whole genome sequence of Acidisphaera rubrifaciens HS-AP3.</title>
        <authorList>
            <person name="Azuma Y."/>
            <person name="Higashiura N."/>
            <person name="Hirakawa H."/>
            <person name="Matsushita K."/>
        </authorList>
    </citation>
    <scope>NUCLEOTIDE SEQUENCE [LARGE SCALE GENOMIC DNA]</scope>
    <source>
        <strain evidence="6 7">HS-AP3</strain>
    </source>
</reference>
<dbReference type="Pfam" id="PF03466">
    <property type="entry name" value="LysR_substrate"/>
    <property type="match status" value="1"/>
</dbReference>
<dbReference type="Pfam" id="PF00126">
    <property type="entry name" value="HTH_1"/>
    <property type="match status" value="1"/>
</dbReference>
<sequence>MLHSRLLGYIDEVARAGSIRRAADRLGIAASSINRQIIALEAEYGVALFERLPRRLRLTVAGELLIAHIRHTLREQEVLRARFLELQGRRRGLVRIATISGLVPGIMPRLLAWMRQRHPFVKLVVRAMPLDAVMAAVLAGEAELGLGYQLPSDPKLRIVARAVSRIGAVVTPGHPLARLADVSLADCAGFPMVIPDRSISIGALLAEALERSAIAVDTVVETNSIELMRRAALQGEGVSFMSEIEAEADGTLLFLPLRGPLPLQQELRLVTRRVGGLDPTQSKVAEELGQMLMRAAQS</sequence>
<dbReference type="PANTHER" id="PTHR30419:SF2">
    <property type="entry name" value="LYSR FAMILY TRANSCRIPTIONAL REGULATOR"/>
    <property type="match status" value="1"/>
</dbReference>
<keyword evidence="4" id="KW-0804">Transcription</keyword>
<dbReference type="GO" id="GO:0005829">
    <property type="term" value="C:cytosol"/>
    <property type="evidence" value="ECO:0007669"/>
    <property type="project" value="TreeGrafter"/>
</dbReference>
<dbReference type="PANTHER" id="PTHR30419">
    <property type="entry name" value="HTH-TYPE TRANSCRIPTIONAL REGULATOR YBHD"/>
    <property type="match status" value="1"/>
</dbReference>
<accession>A0A0D6P618</accession>
<gene>
    <name evidence="6" type="ORF">Asru_0136_04</name>
</gene>
<keyword evidence="2" id="KW-0805">Transcription regulation</keyword>
<protein>
    <submittedName>
        <fullName evidence="6">Transcriptional regulator LysR</fullName>
    </submittedName>
</protein>
<organism evidence="6 7">
    <name type="scientific">Acidisphaera rubrifaciens HS-AP3</name>
    <dbReference type="NCBI Taxonomy" id="1231350"/>
    <lineage>
        <taxon>Bacteria</taxon>
        <taxon>Pseudomonadati</taxon>
        <taxon>Pseudomonadota</taxon>
        <taxon>Alphaproteobacteria</taxon>
        <taxon>Acetobacterales</taxon>
        <taxon>Acetobacteraceae</taxon>
        <taxon>Acidisphaera</taxon>
    </lineage>
</organism>
<dbReference type="InterPro" id="IPR005119">
    <property type="entry name" value="LysR_subst-bd"/>
</dbReference>
<keyword evidence="7" id="KW-1185">Reference proteome</keyword>
<evidence type="ECO:0000256" key="4">
    <source>
        <dbReference type="ARBA" id="ARBA00023163"/>
    </source>
</evidence>
<name>A0A0D6P618_9PROT</name>
<dbReference type="Proteomes" id="UP000032680">
    <property type="component" value="Unassembled WGS sequence"/>
</dbReference>
<feature type="domain" description="HTH lysR-type" evidence="5">
    <location>
        <begin position="1"/>
        <end position="59"/>
    </location>
</feature>
<evidence type="ECO:0000259" key="5">
    <source>
        <dbReference type="PROSITE" id="PS50931"/>
    </source>
</evidence>
<dbReference type="Gene3D" id="1.10.10.10">
    <property type="entry name" value="Winged helix-like DNA-binding domain superfamily/Winged helix DNA-binding domain"/>
    <property type="match status" value="1"/>
</dbReference>
<dbReference type="EMBL" id="BANB01000136">
    <property type="protein sequence ID" value="GAN76638.1"/>
    <property type="molecule type" value="Genomic_DNA"/>
</dbReference>
<dbReference type="SUPFAM" id="SSF46785">
    <property type="entry name" value="Winged helix' DNA-binding domain"/>
    <property type="match status" value="1"/>
</dbReference>